<reference evidence="1 2" key="1">
    <citation type="submission" date="2005-09" db="EMBL/GenBank/DDBJ databases">
        <authorList>
            <person name="Mural R.J."/>
            <person name="Li P.W."/>
            <person name="Adams M.D."/>
            <person name="Amanatides P.G."/>
            <person name="Baden-Tillson H."/>
            <person name="Barnstead M."/>
            <person name="Chin S.H."/>
            <person name="Dew I."/>
            <person name="Evans C.A."/>
            <person name="Ferriera S."/>
            <person name="Flanigan M."/>
            <person name="Fosler C."/>
            <person name="Glodek A."/>
            <person name="Gu Z."/>
            <person name="Holt R.A."/>
            <person name="Jennings D."/>
            <person name="Kraft C.L."/>
            <person name="Lu F."/>
            <person name="Nguyen T."/>
            <person name="Nusskern D.R."/>
            <person name="Pfannkoch C.M."/>
            <person name="Sitter C."/>
            <person name="Sutton G.G."/>
            <person name="Venter J.C."/>
            <person name="Wang Z."/>
            <person name="Woodage T."/>
            <person name="Zheng X.H."/>
            <person name="Zhong F."/>
        </authorList>
    </citation>
    <scope>NUCLEOTIDE SEQUENCE [LARGE SCALE GENOMIC DNA]</scope>
    <source>
        <strain>BN</strain>
        <strain evidence="2">Sprague-Dawley</strain>
    </source>
</reference>
<dbReference type="EMBL" id="CH473970">
    <property type="protein sequence ID" value="EDM09026.1"/>
    <property type="molecule type" value="Genomic_DNA"/>
</dbReference>
<protein>
    <submittedName>
        <fullName evidence="1">RCG43065</fullName>
    </submittedName>
</protein>
<proteinExistence type="predicted"/>
<sequence>MSFLPNGLGSLLTPQRTSAFYNFSNFSSQASCWSCPTGRKGDSRWCDSGSGSTCQSHCGEGHQACLREPEGTLLT</sequence>
<evidence type="ECO:0000313" key="2">
    <source>
        <dbReference type="Proteomes" id="UP000234681"/>
    </source>
</evidence>
<dbReference type="AlphaFoldDB" id="A6IW47"/>
<dbReference type="Proteomes" id="UP000234681">
    <property type="component" value="Chromosome 16"/>
</dbReference>
<name>A6IW47_RAT</name>
<evidence type="ECO:0000313" key="1">
    <source>
        <dbReference type="EMBL" id="EDM09026.1"/>
    </source>
</evidence>
<accession>A6IW47</accession>
<gene>
    <name evidence="1" type="ORF">rCG_43065</name>
</gene>
<organism evidence="1 2">
    <name type="scientific">Rattus norvegicus</name>
    <name type="common">Rat</name>
    <dbReference type="NCBI Taxonomy" id="10116"/>
    <lineage>
        <taxon>Eukaryota</taxon>
        <taxon>Metazoa</taxon>
        <taxon>Chordata</taxon>
        <taxon>Craniata</taxon>
        <taxon>Vertebrata</taxon>
        <taxon>Euteleostomi</taxon>
        <taxon>Mammalia</taxon>
        <taxon>Eutheria</taxon>
        <taxon>Euarchontoglires</taxon>
        <taxon>Glires</taxon>
        <taxon>Rodentia</taxon>
        <taxon>Myomorpha</taxon>
        <taxon>Muroidea</taxon>
        <taxon>Muridae</taxon>
        <taxon>Murinae</taxon>
        <taxon>Rattus</taxon>
    </lineage>
</organism>